<dbReference type="CDD" id="cd06170">
    <property type="entry name" value="LuxR_C_like"/>
    <property type="match status" value="1"/>
</dbReference>
<gene>
    <name evidence="3" type="ORF">NWFMUON74_40230</name>
</gene>
<reference evidence="3 4" key="1">
    <citation type="submission" date="2020-08" db="EMBL/GenBank/DDBJ databases">
        <title>Genome Sequencing of Nocardia wallacei strain FMUON74 and assembly.</title>
        <authorList>
            <person name="Toyokawa M."/>
            <person name="Uesaka K."/>
        </authorList>
    </citation>
    <scope>NUCLEOTIDE SEQUENCE [LARGE SCALE GENOMIC DNA]</scope>
    <source>
        <strain evidence="3 4">FMUON74</strain>
    </source>
</reference>
<feature type="domain" description="HTH luxR-type" evidence="2">
    <location>
        <begin position="341"/>
        <end position="406"/>
    </location>
</feature>
<organism evidence="3 4">
    <name type="scientific">Nocardia wallacei</name>
    <dbReference type="NCBI Taxonomy" id="480035"/>
    <lineage>
        <taxon>Bacteria</taxon>
        <taxon>Bacillati</taxon>
        <taxon>Actinomycetota</taxon>
        <taxon>Actinomycetes</taxon>
        <taxon>Mycobacteriales</taxon>
        <taxon>Nocardiaceae</taxon>
        <taxon>Nocardia</taxon>
    </lineage>
</organism>
<dbReference type="SMART" id="SM00421">
    <property type="entry name" value="HTH_LUXR"/>
    <property type="match status" value="1"/>
</dbReference>
<evidence type="ECO:0000256" key="1">
    <source>
        <dbReference type="ARBA" id="ARBA00023125"/>
    </source>
</evidence>
<accession>A0A7G1KN41</accession>
<keyword evidence="4" id="KW-1185">Reference proteome</keyword>
<dbReference type="GO" id="GO:0003677">
    <property type="term" value="F:DNA binding"/>
    <property type="evidence" value="ECO:0007669"/>
    <property type="project" value="UniProtKB-KW"/>
</dbReference>
<evidence type="ECO:0000313" key="4">
    <source>
        <dbReference type="Proteomes" id="UP000516173"/>
    </source>
</evidence>
<evidence type="ECO:0000259" key="2">
    <source>
        <dbReference type="PROSITE" id="PS50043"/>
    </source>
</evidence>
<dbReference type="InterPro" id="IPR036388">
    <property type="entry name" value="WH-like_DNA-bd_sf"/>
</dbReference>
<dbReference type="EMBL" id="AP023396">
    <property type="protein sequence ID" value="BCK56251.1"/>
    <property type="molecule type" value="Genomic_DNA"/>
</dbReference>
<dbReference type="Gene3D" id="1.25.40.10">
    <property type="entry name" value="Tetratricopeptide repeat domain"/>
    <property type="match status" value="1"/>
</dbReference>
<dbReference type="Pfam" id="PF00196">
    <property type="entry name" value="GerE"/>
    <property type="match status" value="1"/>
</dbReference>
<proteinExistence type="predicted"/>
<dbReference type="PANTHER" id="PTHR43214">
    <property type="entry name" value="TWO-COMPONENT RESPONSE REGULATOR"/>
    <property type="match status" value="1"/>
</dbReference>
<dbReference type="InterPro" id="IPR016032">
    <property type="entry name" value="Sig_transdc_resp-reg_C-effctor"/>
</dbReference>
<dbReference type="PANTHER" id="PTHR43214:SF42">
    <property type="entry name" value="TRANSCRIPTIONAL REGULATORY PROTEIN DESR"/>
    <property type="match status" value="1"/>
</dbReference>
<sequence>MADLSERIPLTGQSKEDALFRLFRGACRVFAGREAELWTGDEVAVESIDDPSVLCWAGELMQCIGNLDRARRLNGKAVSYARRLGAAGVLVWALDSSVALAFSSDRLVTARTSAEEGYRLAEDLGYPNLRCRYQSSLALLAAMQGEMRTARDLADDVLSQAVPRGLMSAGVTAKRALGMVDLVAGRPDLALANLQLPVDSGNPRIILPIVPDLVEAAVKARQPAVALRSFAKFTQWAEAAHSPALAALAARCRALLAATPAAAVAEFRHAIELHTGGDHPIEHARTQLLFGEYLRRQRRRAEARQPLRTALEIFQAHDVKGWAARANAELHSAGGTAETTVSRGILKLTPQEVRIVDAVTAGATNSEVAAQLCLGPTTIDHHLRRIFDKVGANSRAELIRKMLTGGSEDSLT</sequence>
<dbReference type="KEGG" id="nwl:NWFMUON74_40230"/>
<dbReference type="PROSITE" id="PS00622">
    <property type="entry name" value="HTH_LUXR_1"/>
    <property type="match status" value="1"/>
</dbReference>
<protein>
    <recommendedName>
        <fullName evidence="2">HTH luxR-type domain-containing protein</fullName>
    </recommendedName>
</protein>
<keyword evidence="1" id="KW-0238">DNA-binding</keyword>
<dbReference type="AlphaFoldDB" id="A0A7G1KN41"/>
<dbReference type="SUPFAM" id="SSF46894">
    <property type="entry name" value="C-terminal effector domain of the bipartite response regulators"/>
    <property type="match status" value="1"/>
</dbReference>
<dbReference type="InterPro" id="IPR039420">
    <property type="entry name" value="WalR-like"/>
</dbReference>
<evidence type="ECO:0000313" key="3">
    <source>
        <dbReference type="EMBL" id="BCK56251.1"/>
    </source>
</evidence>
<name>A0A7G1KN41_9NOCA</name>
<dbReference type="PRINTS" id="PR00038">
    <property type="entry name" value="HTHLUXR"/>
</dbReference>
<dbReference type="InterPro" id="IPR011990">
    <property type="entry name" value="TPR-like_helical_dom_sf"/>
</dbReference>
<dbReference type="InterPro" id="IPR000792">
    <property type="entry name" value="Tscrpt_reg_LuxR_C"/>
</dbReference>
<dbReference type="GO" id="GO:0006355">
    <property type="term" value="P:regulation of DNA-templated transcription"/>
    <property type="evidence" value="ECO:0007669"/>
    <property type="project" value="InterPro"/>
</dbReference>
<dbReference type="Proteomes" id="UP000516173">
    <property type="component" value="Chromosome"/>
</dbReference>
<dbReference type="Gene3D" id="1.10.10.10">
    <property type="entry name" value="Winged helix-like DNA-binding domain superfamily/Winged helix DNA-binding domain"/>
    <property type="match status" value="1"/>
</dbReference>
<dbReference type="PROSITE" id="PS50043">
    <property type="entry name" value="HTH_LUXR_2"/>
    <property type="match status" value="1"/>
</dbReference>